<gene>
    <name evidence="3" type="ORF">SAMN05421538_10688</name>
</gene>
<dbReference type="AlphaFoldDB" id="A0A1G7CHY0"/>
<feature type="region of interest" description="Disordered" evidence="1">
    <location>
        <begin position="92"/>
        <end position="150"/>
    </location>
</feature>
<protein>
    <submittedName>
        <fullName evidence="3">Uncharacterized protein</fullName>
    </submittedName>
</protein>
<dbReference type="STRING" id="591205.SAMN05421538_10688"/>
<evidence type="ECO:0000313" key="3">
    <source>
        <dbReference type="EMBL" id="SDE38340.1"/>
    </source>
</evidence>
<reference evidence="3 4" key="1">
    <citation type="submission" date="2016-10" db="EMBL/GenBank/DDBJ databases">
        <authorList>
            <person name="de Groot N.N."/>
        </authorList>
    </citation>
    <scope>NUCLEOTIDE SEQUENCE [LARGE SCALE GENOMIC DNA]</scope>
    <source>
        <strain evidence="3 4">DSM 22220</strain>
    </source>
</reference>
<organism evidence="3 4">
    <name type="scientific">Paracoccus isoporae</name>
    <dbReference type="NCBI Taxonomy" id="591205"/>
    <lineage>
        <taxon>Bacteria</taxon>
        <taxon>Pseudomonadati</taxon>
        <taxon>Pseudomonadota</taxon>
        <taxon>Alphaproteobacteria</taxon>
        <taxon>Rhodobacterales</taxon>
        <taxon>Paracoccaceae</taxon>
        <taxon>Paracoccus</taxon>
    </lineage>
</organism>
<keyword evidence="2" id="KW-0472">Membrane</keyword>
<evidence type="ECO:0000256" key="1">
    <source>
        <dbReference type="SAM" id="MobiDB-lite"/>
    </source>
</evidence>
<name>A0A1G7CHY0_9RHOB</name>
<feature type="compositionally biased region" description="Pro residues" evidence="1">
    <location>
        <begin position="103"/>
        <end position="112"/>
    </location>
</feature>
<accession>A0A1G7CHY0</accession>
<proteinExistence type="predicted"/>
<feature type="transmembrane region" description="Helical" evidence="2">
    <location>
        <begin position="12"/>
        <end position="34"/>
    </location>
</feature>
<dbReference type="Proteomes" id="UP000199344">
    <property type="component" value="Unassembled WGS sequence"/>
</dbReference>
<dbReference type="EMBL" id="FNAH01000006">
    <property type="protein sequence ID" value="SDE38340.1"/>
    <property type="molecule type" value="Genomic_DNA"/>
</dbReference>
<feature type="transmembrane region" description="Helical" evidence="2">
    <location>
        <begin position="46"/>
        <end position="68"/>
    </location>
</feature>
<keyword evidence="2" id="KW-0812">Transmembrane</keyword>
<keyword evidence="4" id="KW-1185">Reference proteome</keyword>
<dbReference type="OrthoDB" id="7871282at2"/>
<evidence type="ECO:0000256" key="2">
    <source>
        <dbReference type="SAM" id="Phobius"/>
    </source>
</evidence>
<dbReference type="RefSeq" id="WP_090523750.1">
    <property type="nucleotide sequence ID" value="NZ_FNAH01000006.1"/>
</dbReference>
<evidence type="ECO:0000313" key="4">
    <source>
        <dbReference type="Proteomes" id="UP000199344"/>
    </source>
</evidence>
<keyword evidence="2" id="KW-1133">Transmembrane helix</keyword>
<sequence length="150" mass="16079">MSATLRYRLIQILEILLWLGFLVGLARLALRLYSLRGEGWRTMLDLAGLPVLGGGAIVIALLVLIGIYHNGRRNADALDRLARQGAGGFRRVSAAVRPDEPPQQKPVEPTAPPEAASPRDDAPRFSPAPVLRAHPPGGSAPQSRRIGPAS</sequence>